<feature type="domain" description="PPM-type phosphatase" evidence="2">
    <location>
        <begin position="103"/>
        <end position="318"/>
    </location>
</feature>
<dbReference type="CDD" id="cd00143">
    <property type="entry name" value="PP2Cc"/>
    <property type="match status" value="1"/>
</dbReference>
<dbReference type="STRING" id="10029.G3I245"/>
<dbReference type="GO" id="GO:0016301">
    <property type="term" value="F:kinase activity"/>
    <property type="evidence" value="ECO:0007669"/>
    <property type="project" value="UniProtKB-KW"/>
</dbReference>
<dbReference type="InterPro" id="IPR001932">
    <property type="entry name" value="PPM-type_phosphatase-like_dom"/>
</dbReference>
<sequence length="320" mass="35129">MSPPLAPSRDRAGQEDEDRWEGRRDRKGNSADSRHSRSVRGRFACSIAREQRTGKEAQEGPVLFEDLPPASSTDSGSGGPLLFDDLPPAGSGDPASSVIFGLKGYVAERKGEREEMQDAHVILNDITEECRPPSSLMKPAWKDGSTATCVLAVDNILYIANLGDSRAILCRYNEESQKHAALSLSKEHNPTQYEERMRIQKAGGNVRDGRVLGVLEVSRSIGDGQYKRCGVTSVPDIRRCQLTPNDRFILLACDGLFKVFTPEEAVNFILSCLEDDKIQTREGKPAVDARYEAACNRLANKAVQRGSADNVTVMVVRIGH</sequence>
<dbReference type="SMART" id="SM00332">
    <property type="entry name" value="PP2Cc"/>
    <property type="match status" value="1"/>
</dbReference>
<dbReference type="eggNOG" id="KOG0698">
    <property type="taxonomic scope" value="Eukaryota"/>
</dbReference>
<feature type="compositionally biased region" description="Basic and acidic residues" evidence="1">
    <location>
        <begin position="8"/>
        <end position="35"/>
    </location>
</feature>
<keyword evidence="3" id="KW-0401">Integrin</keyword>
<dbReference type="GO" id="GO:0007229">
    <property type="term" value="P:integrin-mediated signaling pathway"/>
    <property type="evidence" value="ECO:0007669"/>
    <property type="project" value="UniProtKB-KW"/>
</dbReference>
<dbReference type="AlphaFoldDB" id="G3I245"/>
<dbReference type="Gene3D" id="3.60.40.10">
    <property type="entry name" value="PPM-type phosphatase domain"/>
    <property type="match status" value="1"/>
</dbReference>
<dbReference type="Proteomes" id="UP000001075">
    <property type="component" value="Unassembled WGS sequence"/>
</dbReference>
<evidence type="ECO:0000313" key="3">
    <source>
        <dbReference type="EMBL" id="EGW10934.1"/>
    </source>
</evidence>
<dbReference type="PANTHER" id="PTHR47992">
    <property type="entry name" value="PROTEIN PHOSPHATASE"/>
    <property type="match status" value="1"/>
</dbReference>
<organism evidence="3 4">
    <name type="scientific">Cricetulus griseus</name>
    <name type="common">Chinese hamster</name>
    <name type="synonym">Cricetulus barabensis griseus</name>
    <dbReference type="NCBI Taxonomy" id="10029"/>
    <lineage>
        <taxon>Eukaryota</taxon>
        <taxon>Metazoa</taxon>
        <taxon>Chordata</taxon>
        <taxon>Craniata</taxon>
        <taxon>Vertebrata</taxon>
        <taxon>Euteleostomi</taxon>
        <taxon>Mammalia</taxon>
        <taxon>Eutheria</taxon>
        <taxon>Euarchontoglires</taxon>
        <taxon>Glires</taxon>
        <taxon>Rodentia</taxon>
        <taxon>Myomorpha</taxon>
        <taxon>Muroidea</taxon>
        <taxon>Cricetidae</taxon>
        <taxon>Cricetinae</taxon>
        <taxon>Cricetulus</taxon>
    </lineage>
</organism>
<reference evidence="4" key="1">
    <citation type="journal article" date="2011" name="Nat. Biotechnol.">
        <title>The genomic sequence of the Chinese hamster ovary (CHO)-K1 cell line.</title>
        <authorList>
            <person name="Xu X."/>
            <person name="Nagarajan H."/>
            <person name="Lewis N.E."/>
            <person name="Pan S."/>
            <person name="Cai Z."/>
            <person name="Liu X."/>
            <person name="Chen W."/>
            <person name="Xie M."/>
            <person name="Wang W."/>
            <person name="Hammond S."/>
            <person name="Andersen M.R."/>
            <person name="Neff N."/>
            <person name="Passarelli B."/>
            <person name="Koh W."/>
            <person name="Fan H.C."/>
            <person name="Wang J."/>
            <person name="Gui Y."/>
            <person name="Lee K.H."/>
            <person name="Betenbaugh M.J."/>
            <person name="Quake S.R."/>
            <person name="Famili I."/>
            <person name="Palsson B.O."/>
            <person name="Wang J."/>
        </authorList>
    </citation>
    <scope>NUCLEOTIDE SEQUENCE [LARGE SCALE GENOMIC DNA]</scope>
    <source>
        <strain evidence="4">CHO K1 cell line</strain>
    </source>
</reference>
<feature type="region of interest" description="Disordered" evidence="1">
    <location>
        <begin position="1"/>
        <end position="82"/>
    </location>
</feature>
<evidence type="ECO:0000256" key="1">
    <source>
        <dbReference type="SAM" id="MobiDB-lite"/>
    </source>
</evidence>
<protein>
    <submittedName>
        <fullName evidence="3">Integrin-linked kinase-associated serine/threonine phosphatase 2C</fullName>
    </submittedName>
</protein>
<proteinExistence type="predicted"/>
<gene>
    <name evidence="3" type="ORF">I79_017464</name>
</gene>
<evidence type="ECO:0000259" key="2">
    <source>
        <dbReference type="PROSITE" id="PS51746"/>
    </source>
</evidence>
<dbReference type="InterPro" id="IPR015655">
    <property type="entry name" value="PP2C"/>
</dbReference>
<dbReference type="PaxDb" id="10029-XP_007621186.1"/>
<feature type="compositionally biased region" description="Basic and acidic residues" evidence="1">
    <location>
        <begin position="49"/>
        <end position="58"/>
    </location>
</feature>
<dbReference type="InParanoid" id="G3I245"/>
<dbReference type="SUPFAM" id="SSF81606">
    <property type="entry name" value="PP2C-like"/>
    <property type="match status" value="1"/>
</dbReference>
<name>G3I245_CRIGR</name>
<evidence type="ECO:0000313" key="4">
    <source>
        <dbReference type="Proteomes" id="UP000001075"/>
    </source>
</evidence>
<dbReference type="InterPro" id="IPR036457">
    <property type="entry name" value="PPM-type-like_dom_sf"/>
</dbReference>
<dbReference type="EMBL" id="JH001110">
    <property type="protein sequence ID" value="EGW10934.1"/>
    <property type="molecule type" value="Genomic_DNA"/>
</dbReference>
<accession>G3I245</accession>
<dbReference type="PROSITE" id="PS51746">
    <property type="entry name" value="PPM_2"/>
    <property type="match status" value="1"/>
</dbReference>
<dbReference type="Pfam" id="PF00481">
    <property type="entry name" value="PP2C"/>
    <property type="match status" value="1"/>
</dbReference>
<keyword evidence="3" id="KW-0418">Kinase</keyword>
<dbReference type="GO" id="GO:0004722">
    <property type="term" value="F:protein serine/threonine phosphatase activity"/>
    <property type="evidence" value="ECO:0007669"/>
    <property type="project" value="InterPro"/>
</dbReference>
<dbReference type="FunCoup" id="G3I245">
    <property type="interactions" value="2574"/>
</dbReference>
<keyword evidence="3" id="KW-0808">Transferase</keyword>